<accession>A0A4R1FNS6</accession>
<dbReference type="PANTHER" id="PTHR43297:SF13">
    <property type="entry name" value="NICKEL ABC TRANSPORTER, ATP-BINDING PROTEIN"/>
    <property type="match status" value="1"/>
</dbReference>
<evidence type="ECO:0000256" key="6">
    <source>
        <dbReference type="ARBA" id="ARBA00022741"/>
    </source>
</evidence>
<evidence type="ECO:0000256" key="11">
    <source>
        <dbReference type="ARBA" id="ARBA00023136"/>
    </source>
</evidence>
<dbReference type="InterPro" id="IPR050388">
    <property type="entry name" value="ABC_Ni/Peptide_Import"/>
</dbReference>
<evidence type="ECO:0000256" key="2">
    <source>
        <dbReference type="ARBA" id="ARBA00005417"/>
    </source>
</evidence>
<dbReference type="InterPro" id="IPR003593">
    <property type="entry name" value="AAA+_ATPase"/>
</dbReference>
<dbReference type="RefSeq" id="WP_067444654.1">
    <property type="nucleotide sequence ID" value="NZ_SMFR01000002.1"/>
</dbReference>
<evidence type="ECO:0000256" key="10">
    <source>
        <dbReference type="ARBA" id="ARBA00023112"/>
    </source>
</evidence>
<dbReference type="InterPro" id="IPR003439">
    <property type="entry name" value="ABC_transporter-like_ATP-bd"/>
</dbReference>
<evidence type="ECO:0000256" key="1">
    <source>
        <dbReference type="ARBA" id="ARBA00004202"/>
    </source>
</evidence>
<evidence type="ECO:0000256" key="8">
    <source>
        <dbReference type="ARBA" id="ARBA00022967"/>
    </source>
</evidence>
<evidence type="ECO:0000256" key="7">
    <source>
        <dbReference type="ARBA" id="ARBA00022840"/>
    </source>
</evidence>
<dbReference type="OrthoDB" id="8036461at2"/>
<dbReference type="GO" id="GO:0005886">
    <property type="term" value="C:plasma membrane"/>
    <property type="evidence" value="ECO:0007669"/>
    <property type="project" value="UniProtKB-SubCell"/>
</dbReference>
<evidence type="ECO:0000256" key="9">
    <source>
        <dbReference type="ARBA" id="ARBA00023065"/>
    </source>
</evidence>
<evidence type="ECO:0000313" key="17">
    <source>
        <dbReference type="EMBL" id="TCJ96447.1"/>
    </source>
</evidence>
<keyword evidence="8" id="KW-1278">Translocase</keyword>
<evidence type="ECO:0000256" key="4">
    <source>
        <dbReference type="ARBA" id="ARBA00022475"/>
    </source>
</evidence>
<dbReference type="AlphaFoldDB" id="A0A4R1FNS6"/>
<dbReference type="STRING" id="1210063.GCA_001612665_00138"/>
<dbReference type="GO" id="GO:0016887">
    <property type="term" value="F:ATP hydrolysis activity"/>
    <property type="evidence" value="ECO:0007669"/>
    <property type="project" value="InterPro"/>
</dbReference>
<comment type="subunit">
    <text evidence="12">The complex is composed of two ATP-binding proteins (NikD and NikE), two transmembrane proteins (NikB and NikC) and a solute-binding protein (NikA).</text>
</comment>
<comment type="similarity">
    <text evidence="2">Belongs to the ABC transporter superfamily.</text>
</comment>
<evidence type="ECO:0000256" key="5">
    <source>
        <dbReference type="ARBA" id="ARBA00022596"/>
    </source>
</evidence>
<dbReference type="SMART" id="SM00382">
    <property type="entry name" value="AAA"/>
    <property type="match status" value="2"/>
</dbReference>
<proteinExistence type="inferred from homology"/>
<name>A0A4R1FNS6_9NOCA</name>
<dbReference type="PROSITE" id="PS50893">
    <property type="entry name" value="ABC_TRANSPORTER_2"/>
    <property type="match status" value="2"/>
</dbReference>
<keyword evidence="5" id="KW-0533">Nickel</keyword>
<dbReference type="Gene3D" id="3.40.50.300">
    <property type="entry name" value="P-loop containing nucleotide triphosphate hydrolases"/>
    <property type="match status" value="2"/>
</dbReference>
<comment type="catalytic activity">
    <reaction evidence="15">
        <text>Ni(2+)(out) + ATP + H2O = Ni(2+)(in) + ADP + phosphate + H(+)</text>
        <dbReference type="Rhea" id="RHEA:15557"/>
        <dbReference type="ChEBI" id="CHEBI:15377"/>
        <dbReference type="ChEBI" id="CHEBI:15378"/>
        <dbReference type="ChEBI" id="CHEBI:30616"/>
        <dbReference type="ChEBI" id="CHEBI:43474"/>
        <dbReference type="ChEBI" id="CHEBI:49786"/>
        <dbReference type="ChEBI" id="CHEBI:456216"/>
        <dbReference type="EC" id="7.2.2.11"/>
    </reaction>
    <physiologicalReaction direction="left-to-right" evidence="15">
        <dbReference type="Rhea" id="RHEA:15558"/>
    </physiologicalReaction>
</comment>
<evidence type="ECO:0000256" key="15">
    <source>
        <dbReference type="ARBA" id="ARBA00048610"/>
    </source>
</evidence>
<dbReference type="Pfam" id="PF00005">
    <property type="entry name" value="ABC_tran"/>
    <property type="match status" value="2"/>
</dbReference>
<keyword evidence="18" id="KW-1185">Reference proteome</keyword>
<evidence type="ECO:0000256" key="13">
    <source>
        <dbReference type="ARBA" id="ARBA00039098"/>
    </source>
</evidence>
<comment type="subcellular location">
    <subcellularLocation>
        <location evidence="1">Cell membrane</location>
        <topology evidence="1">Peripheral membrane protein</topology>
    </subcellularLocation>
</comment>
<dbReference type="SUPFAM" id="SSF52540">
    <property type="entry name" value="P-loop containing nucleoside triphosphate hydrolases"/>
    <property type="match status" value="2"/>
</dbReference>
<feature type="domain" description="ABC transporter" evidence="16">
    <location>
        <begin position="6"/>
        <end position="248"/>
    </location>
</feature>
<dbReference type="EC" id="7.2.2.11" evidence="13"/>
<reference evidence="17 18" key="1">
    <citation type="submission" date="2019-03" db="EMBL/GenBank/DDBJ databases">
        <title>Genomic Encyclopedia of Type Strains, Phase IV (KMG-IV): sequencing the most valuable type-strain genomes for metagenomic binning, comparative biology and taxonomic classification.</title>
        <authorList>
            <person name="Goeker M."/>
        </authorList>
    </citation>
    <scope>NUCLEOTIDE SEQUENCE [LARGE SCALE GENOMIC DNA]</scope>
    <source>
        <strain evidence="17 18">DSM 44684</strain>
    </source>
</reference>
<dbReference type="GO" id="GO:0015413">
    <property type="term" value="F:ABC-type nickel transporter activity"/>
    <property type="evidence" value="ECO:0007669"/>
    <property type="project" value="UniProtKB-EC"/>
</dbReference>
<comment type="caution">
    <text evidence="17">The sequence shown here is derived from an EMBL/GenBank/DDBJ whole genome shotgun (WGS) entry which is preliminary data.</text>
</comment>
<dbReference type="Proteomes" id="UP000294856">
    <property type="component" value="Unassembled WGS sequence"/>
</dbReference>
<keyword evidence="11" id="KW-0472">Membrane</keyword>
<evidence type="ECO:0000313" key="18">
    <source>
        <dbReference type="Proteomes" id="UP000294856"/>
    </source>
</evidence>
<evidence type="ECO:0000256" key="3">
    <source>
        <dbReference type="ARBA" id="ARBA00022448"/>
    </source>
</evidence>
<organism evidence="17 18">
    <name type="scientific">Nocardia alba</name>
    <dbReference type="NCBI Taxonomy" id="225051"/>
    <lineage>
        <taxon>Bacteria</taxon>
        <taxon>Bacillati</taxon>
        <taxon>Actinomycetota</taxon>
        <taxon>Actinomycetes</taxon>
        <taxon>Mycobacteriales</taxon>
        <taxon>Nocardiaceae</taxon>
        <taxon>Nocardia</taxon>
    </lineage>
</organism>
<gene>
    <name evidence="17" type="ORF">DFR71_2477</name>
</gene>
<sequence>MTEPLISVRALRVSAGRTVLVDDIDLDVHAGEIVTLFGPSGAGKTTIATAIAGVAVAGTVVEGSVACRGPRDSVRIGYLPQHAASTLNPARRIGTALAELVRLRRHRLGAPRTDRATRRRHLADVLMAAAFNVPDEAIGAVLGKYPFEFSGGERARLALAQVLMSDPDVLIVDEPTVGLDPLARAALLTGLDRLRGLGKAVVLVTHDTVAVEQVSDRTLFVRAGRLHDSALPAPPAQSPPRRATRSTSPVLSLRDIVVSQRRSRVLHGVDLELYRGELVAMIGVSGAGKSTIGRAIAGLVTPQGGRVMLGGEPLPPLRRRSRAHIAAVQYVWQESAASFDPRRTVLDQVAATAIRLRGLDRDTARHRARALLDDLGIDERQAGRYPAGLSGGQLQRAALARALGAEPEVLVCDEITTALDAPLTDRILEYLDAYRHRADAAILMITHDLRIPLDRADRIVTVDAGRVTEVDVSADPADPILSRFLAADEVGHQRAIPNR</sequence>
<dbReference type="PROSITE" id="PS00211">
    <property type="entry name" value="ABC_TRANSPORTER_1"/>
    <property type="match status" value="2"/>
</dbReference>
<keyword evidence="7 17" id="KW-0067">ATP-binding</keyword>
<evidence type="ECO:0000259" key="16">
    <source>
        <dbReference type="PROSITE" id="PS50893"/>
    </source>
</evidence>
<evidence type="ECO:0000256" key="14">
    <source>
        <dbReference type="ARBA" id="ARBA00044143"/>
    </source>
</evidence>
<keyword evidence="9" id="KW-0406">Ion transport</keyword>
<dbReference type="GO" id="GO:0005524">
    <property type="term" value="F:ATP binding"/>
    <property type="evidence" value="ECO:0007669"/>
    <property type="project" value="UniProtKB-KW"/>
</dbReference>
<keyword evidence="3" id="KW-0813">Transport</keyword>
<dbReference type="EMBL" id="SMFR01000002">
    <property type="protein sequence ID" value="TCJ96447.1"/>
    <property type="molecule type" value="Genomic_DNA"/>
</dbReference>
<dbReference type="InterPro" id="IPR017871">
    <property type="entry name" value="ABC_transporter-like_CS"/>
</dbReference>
<keyword evidence="6" id="KW-0547">Nucleotide-binding</keyword>
<feature type="domain" description="ABC transporter" evidence="16">
    <location>
        <begin position="251"/>
        <end position="489"/>
    </location>
</feature>
<dbReference type="PANTHER" id="PTHR43297">
    <property type="entry name" value="OLIGOPEPTIDE TRANSPORT ATP-BINDING PROTEIN APPD"/>
    <property type="match status" value="1"/>
</dbReference>
<protein>
    <recommendedName>
        <fullName evidence="14">Nickel import system ATP-binding protein NikD</fullName>
        <ecNumber evidence="13">7.2.2.11</ecNumber>
    </recommendedName>
</protein>
<evidence type="ECO:0000256" key="12">
    <source>
        <dbReference type="ARBA" id="ARBA00038669"/>
    </source>
</evidence>
<keyword evidence="10" id="KW-0921">Nickel transport</keyword>
<keyword evidence="4" id="KW-1003">Cell membrane</keyword>
<dbReference type="InterPro" id="IPR027417">
    <property type="entry name" value="P-loop_NTPase"/>
</dbReference>